<dbReference type="PANTHER" id="PTHR48041">
    <property type="entry name" value="ABC TRANSPORTER G FAMILY MEMBER 28"/>
    <property type="match status" value="1"/>
</dbReference>
<evidence type="ECO:0000256" key="5">
    <source>
        <dbReference type="ARBA" id="ARBA00022741"/>
    </source>
</evidence>
<keyword evidence="7 9" id="KW-1133">Transmembrane helix</keyword>
<feature type="domain" description="ABC transporter" evidence="10">
    <location>
        <begin position="23"/>
        <end position="261"/>
    </location>
</feature>
<dbReference type="InterPro" id="IPR013525">
    <property type="entry name" value="ABC2_TM"/>
</dbReference>
<feature type="transmembrane region" description="Helical" evidence="9">
    <location>
        <begin position="359"/>
        <end position="380"/>
    </location>
</feature>
<dbReference type="InterPro" id="IPR017871">
    <property type="entry name" value="ABC_transporter-like_CS"/>
</dbReference>
<organism evidence="11 12">
    <name type="scientific">Aquatica leii</name>
    <dbReference type="NCBI Taxonomy" id="1421715"/>
    <lineage>
        <taxon>Eukaryota</taxon>
        <taxon>Metazoa</taxon>
        <taxon>Ecdysozoa</taxon>
        <taxon>Arthropoda</taxon>
        <taxon>Hexapoda</taxon>
        <taxon>Insecta</taxon>
        <taxon>Pterygota</taxon>
        <taxon>Neoptera</taxon>
        <taxon>Endopterygota</taxon>
        <taxon>Coleoptera</taxon>
        <taxon>Polyphaga</taxon>
        <taxon>Elateriformia</taxon>
        <taxon>Elateroidea</taxon>
        <taxon>Lampyridae</taxon>
        <taxon>Luciolinae</taxon>
        <taxon>Aquatica</taxon>
    </lineage>
</organism>
<keyword evidence="6" id="KW-0067">ATP-binding</keyword>
<dbReference type="PANTHER" id="PTHR48041:SF15">
    <property type="entry name" value="FI05267P"/>
    <property type="match status" value="1"/>
</dbReference>
<dbReference type="Proteomes" id="UP001353858">
    <property type="component" value="Unassembled WGS sequence"/>
</dbReference>
<reference evidence="12" key="1">
    <citation type="submission" date="2023-01" db="EMBL/GenBank/DDBJ databases">
        <title>Key to firefly adult light organ development and bioluminescence: homeobox transcription factors regulate luciferase expression and transportation to peroxisome.</title>
        <authorList>
            <person name="Fu X."/>
        </authorList>
    </citation>
    <scope>NUCLEOTIDE SEQUENCE [LARGE SCALE GENOMIC DNA]</scope>
</reference>
<evidence type="ECO:0000313" key="12">
    <source>
        <dbReference type="Proteomes" id="UP001353858"/>
    </source>
</evidence>
<dbReference type="GO" id="GO:0005886">
    <property type="term" value="C:plasma membrane"/>
    <property type="evidence" value="ECO:0007669"/>
    <property type="project" value="TreeGrafter"/>
</dbReference>
<sequence length="635" mass="71538">METEMLQKKQTLSHLPQRAPVNIEFQDLTYTVPQGRKGSKMILRSVSGNFRSGQLTAILGPSGAGKSTLLNILAGYKTIGAAGLVLVNGQPREIKQFRKISRYIMQDNLLQPMLTVQELMMVAADLKLNRELSKDDKLKAVSEILEILRLTPAEHTITNRLSGGEKKRLSVALELINNPPVIFLDEPTTGLDDLASSQCISLLKLLAEGGRTVICSIHSPSARLFSQFDNAYIVAGGQCMFQGYGQEIIPFLSGIGLTCPKHYNPADFIIEVASGEYGNEYLDKMSLVMDNGRNTSFCKPIDEEIQLGNESSDQLGAITYARTSSDNFSPYNYDCSIWYQFKILLRRFWIQTFRDSNHLIFKMVLYAVLGVILGSFYLNMGQDGSKAVFNFGFCYTCVIAFLYLPLMPVLLHFPVEVQMIKREHFNQWYGLTAYYLAMSFTTLPLHTVFTICYISIAYFMTDQPLEIQRMSMFLLICILTTFISESFGLMIASVLNMVNSMFLGPCLSVPLMLLAVYGIGQANDIPILIRIAMYFSYLRYGMEGLIVAIYGNGRAILSCPEEEVICPLRDPKFLISFMGMDNVIFWVNVIALIVCFFVFRLASFYFLRQRLQPNKTFTALNVIGRIVKSHFGITR</sequence>
<dbReference type="CDD" id="cd03213">
    <property type="entry name" value="ABCG_EPDR"/>
    <property type="match status" value="1"/>
</dbReference>
<dbReference type="FunFam" id="3.40.50.300:FF:001077">
    <property type="entry name" value="Uncharacterized protein, isoform A"/>
    <property type="match status" value="1"/>
</dbReference>
<evidence type="ECO:0000256" key="4">
    <source>
        <dbReference type="ARBA" id="ARBA00022692"/>
    </source>
</evidence>
<evidence type="ECO:0000256" key="8">
    <source>
        <dbReference type="ARBA" id="ARBA00023136"/>
    </source>
</evidence>
<dbReference type="GO" id="GO:0140359">
    <property type="term" value="F:ABC-type transporter activity"/>
    <property type="evidence" value="ECO:0007669"/>
    <property type="project" value="InterPro"/>
</dbReference>
<dbReference type="GO" id="GO:0016887">
    <property type="term" value="F:ATP hydrolysis activity"/>
    <property type="evidence" value="ECO:0007669"/>
    <property type="project" value="InterPro"/>
</dbReference>
<dbReference type="GO" id="GO:0005524">
    <property type="term" value="F:ATP binding"/>
    <property type="evidence" value="ECO:0007669"/>
    <property type="project" value="UniProtKB-KW"/>
</dbReference>
<evidence type="ECO:0000256" key="6">
    <source>
        <dbReference type="ARBA" id="ARBA00022840"/>
    </source>
</evidence>
<keyword evidence="3" id="KW-0813">Transport</keyword>
<feature type="transmembrane region" description="Helical" evidence="9">
    <location>
        <begin position="531"/>
        <end position="551"/>
    </location>
</feature>
<dbReference type="SUPFAM" id="SSF52540">
    <property type="entry name" value="P-loop containing nucleoside triphosphate hydrolases"/>
    <property type="match status" value="1"/>
</dbReference>
<feature type="transmembrane region" description="Helical" evidence="9">
    <location>
        <begin position="392"/>
        <end position="413"/>
    </location>
</feature>
<evidence type="ECO:0000256" key="1">
    <source>
        <dbReference type="ARBA" id="ARBA00004141"/>
    </source>
</evidence>
<evidence type="ECO:0000256" key="9">
    <source>
        <dbReference type="SAM" id="Phobius"/>
    </source>
</evidence>
<feature type="transmembrane region" description="Helical" evidence="9">
    <location>
        <begin position="501"/>
        <end position="519"/>
    </location>
</feature>
<dbReference type="PROSITE" id="PS50893">
    <property type="entry name" value="ABC_TRANSPORTER_2"/>
    <property type="match status" value="1"/>
</dbReference>
<keyword evidence="8 9" id="KW-0472">Membrane</keyword>
<evidence type="ECO:0000259" key="10">
    <source>
        <dbReference type="PROSITE" id="PS50893"/>
    </source>
</evidence>
<feature type="transmembrane region" description="Helical" evidence="9">
    <location>
        <begin position="472"/>
        <end position="495"/>
    </location>
</feature>
<dbReference type="Gene3D" id="3.40.50.300">
    <property type="entry name" value="P-loop containing nucleotide triphosphate hydrolases"/>
    <property type="match status" value="1"/>
</dbReference>
<evidence type="ECO:0000256" key="3">
    <source>
        <dbReference type="ARBA" id="ARBA00022448"/>
    </source>
</evidence>
<feature type="transmembrane region" description="Helical" evidence="9">
    <location>
        <begin position="583"/>
        <end position="607"/>
    </location>
</feature>
<comment type="similarity">
    <text evidence="2">Belongs to the ABC transporter superfamily. ABCG family. Eye pigment precursor importer (TC 3.A.1.204) subfamily.</text>
</comment>
<dbReference type="AlphaFoldDB" id="A0AAN7Q8X6"/>
<comment type="caution">
    <text evidence="11">The sequence shown here is derived from an EMBL/GenBank/DDBJ whole genome shotgun (WGS) entry which is preliminary data.</text>
</comment>
<feature type="transmembrane region" description="Helical" evidence="9">
    <location>
        <begin position="433"/>
        <end position="460"/>
    </location>
</feature>
<evidence type="ECO:0000256" key="7">
    <source>
        <dbReference type="ARBA" id="ARBA00022989"/>
    </source>
</evidence>
<dbReference type="PROSITE" id="PS00211">
    <property type="entry name" value="ABC_TRANSPORTER_1"/>
    <property type="match status" value="1"/>
</dbReference>
<accession>A0AAN7Q8X6</accession>
<evidence type="ECO:0000256" key="2">
    <source>
        <dbReference type="ARBA" id="ARBA00005814"/>
    </source>
</evidence>
<keyword evidence="5" id="KW-0547">Nucleotide-binding</keyword>
<dbReference type="SMART" id="SM00382">
    <property type="entry name" value="AAA"/>
    <property type="match status" value="1"/>
</dbReference>
<keyword evidence="4 9" id="KW-0812">Transmembrane</keyword>
<dbReference type="Pfam" id="PF00005">
    <property type="entry name" value="ABC_tran"/>
    <property type="match status" value="1"/>
</dbReference>
<gene>
    <name evidence="11" type="ORF">RN001_002763</name>
</gene>
<protein>
    <recommendedName>
        <fullName evidence="10">ABC transporter domain-containing protein</fullName>
    </recommendedName>
</protein>
<dbReference type="InterPro" id="IPR003439">
    <property type="entry name" value="ABC_transporter-like_ATP-bd"/>
</dbReference>
<comment type="subcellular location">
    <subcellularLocation>
        <location evidence="1">Membrane</location>
        <topology evidence="1">Multi-pass membrane protein</topology>
    </subcellularLocation>
</comment>
<proteinExistence type="inferred from homology"/>
<keyword evidence="12" id="KW-1185">Reference proteome</keyword>
<dbReference type="InterPro" id="IPR027417">
    <property type="entry name" value="P-loop_NTPase"/>
</dbReference>
<name>A0AAN7Q8X6_9COLE</name>
<dbReference type="Pfam" id="PF01061">
    <property type="entry name" value="ABC2_membrane"/>
    <property type="match status" value="1"/>
</dbReference>
<evidence type="ECO:0000313" key="11">
    <source>
        <dbReference type="EMBL" id="KAK4886492.1"/>
    </source>
</evidence>
<dbReference type="InterPro" id="IPR003593">
    <property type="entry name" value="AAA+_ATPase"/>
</dbReference>
<dbReference type="InterPro" id="IPR050352">
    <property type="entry name" value="ABCG_transporters"/>
</dbReference>
<dbReference type="EMBL" id="JARPUR010000001">
    <property type="protein sequence ID" value="KAK4886492.1"/>
    <property type="molecule type" value="Genomic_DNA"/>
</dbReference>